<protein>
    <recommendedName>
        <fullName evidence="4">Transmembrane protein</fullName>
    </recommendedName>
</protein>
<feature type="transmembrane region" description="Helical" evidence="1">
    <location>
        <begin position="37"/>
        <end position="59"/>
    </location>
</feature>
<name>A0A1B3SKX7_9MOLU</name>
<dbReference type="STRING" id="216938.SHELI_v1c06220"/>
<gene>
    <name evidence="2" type="ORF">SHELI_v1c06220</name>
</gene>
<proteinExistence type="predicted"/>
<feature type="transmembrane region" description="Helical" evidence="1">
    <location>
        <begin position="68"/>
        <end position="87"/>
    </location>
</feature>
<dbReference type="RefSeq" id="WP_069116615.1">
    <property type="nucleotide sequence ID" value="NZ_CP017015.1"/>
</dbReference>
<reference evidence="2 3" key="1">
    <citation type="submission" date="2016-08" db="EMBL/GenBank/DDBJ databases">
        <title>Complete genome sequence of Spiroplasma helicoides TABS-2 (DSM 22551).</title>
        <authorList>
            <person name="Shen W.-Y."/>
            <person name="Lo W.-S."/>
            <person name="Lai Y.-C."/>
            <person name="Kuo C.-H."/>
        </authorList>
    </citation>
    <scope>NUCLEOTIDE SEQUENCE [LARGE SCALE GENOMIC DNA]</scope>
    <source>
        <strain evidence="2 3">TABS-2</strain>
    </source>
</reference>
<organism evidence="2 3">
    <name type="scientific">Spiroplasma helicoides</name>
    <dbReference type="NCBI Taxonomy" id="216938"/>
    <lineage>
        <taxon>Bacteria</taxon>
        <taxon>Bacillati</taxon>
        <taxon>Mycoplasmatota</taxon>
        <taxon>Mollicutes</taxon>
        <taxon>Entomoplasmatales</taxon>
        <taxon>Spiroplasmataceae</taxon>
        <taxon>Spiroplasma</taxon>
    </lineage>
</organism>
<dbReference type="Proteomes" id="UP000094378">
    <property type="component" value="Chromosome"/>
</dbReference>
<dbReference type="AlphaFoldDB" id="A0A1B3SKX7"/>
<keyword evidence="1" id="KW-0812">Transmembrane</keyword>
<evidence type="ECO:0000256" key="1">
    <source>
        <dbReference type="SAM" id="Phobius"/>
    </source>
</evidence>
<dbReference type="KEGG" id="shj:SHELI_v1c06220"/>
<evidence type="ECO:0008006" key="4">
    <source>
        <dbReference type="Google" id="ProtNLM"/>
    </source>
</evidence>
<accession>A0A1B3SKX7</accession>
<keyword evidence="3" id="KW-1185">Reference proteome</keyword>
<dbReference type="EMBL" id="CP017015">
    <property type="protein sequence ID" value="AOG60573.1"/>
    <property type="molecule type" value="Genomic_DNA"/>
</dbReference>
<keyword evidence="1" id="KW-1133">Transmembrane helix</keyword>
<feature type="transmembrane region" description="Helical" evidence="1">
    <location>
        <begin position="107"/>
        <end position="130"/>
    </location>
</feature>
<sequence length="166" mass="19727">MSNFRRRMATTWNLIISAVVAMILTLSFYFLETRTGYTEIFGILYITWDAIFLIILTFFHKLSKGFKYTLYIIFFAYPNFMFCLSYISINIFTIRRAGPDYVATIEYIQFVVLSIWVLYLVFNFISVILASTVNEPRWWTLILLVDFGPGGEYKRRERVDQYLESK</sequence>
<evidence type="ECO:0000313" key="2">
    <source>
        <dbReference type="EMBL" id="AOG60573.1"/>
    </source>
</evidence>
<keyword evidence="1" id="KW-0472">Membrane</keyword>
<feature type="transmembrane region" description="Helical" evidence="1">
    <location>
        <begin position="12"/>
        <end position="31"/>
    </location>
</feature>
<evidence type="ECO:0000313" key="3">
    <source>
        <dbReference type="Proteomes" id="UP000094378"/>
    </source>
</evidence>